<keyword evidence="11" id="KW-1185">Reference proteome</keyword>
<name>A0A133VEM1_9EURY</name>
<evidence type="ECO:0000313" key="10">
    <source>
        <dbReference type="EMBL" id="KXB04881.1"/>
    </source>
</evidence>
<dbReference type="PANTHER" id="PTHR43742:SF9">
    <property type="entry name" value="TETRATHIONATE REDUCTASE SUBUNIT A"/>
    <property type="match status" value="1"/>
</dbReference>
<evidence type="ECO:0000256" key="4">
    <source>
        <dbReference type="ARBA" id="ARBA00022723"/>
    </source>
</evidence>
<dbReference type="Proteomes" id="UP000070076">
    <property type="component" value="Unassembled WGS sequence"/>
</dbReference>
<dbReference type="Gene3D" id="2.40.40.20">
    <property type="match status" value="1"/>
</dbReference>
<dbReference type="PANTHER" id="PTHR43742">
    <property type="entry name" value="TRIMETHYLAMINE-N-OXIDE REDUCTASE"/>
    <property type="match status" value="1"/>
</dbReference>
<dbReference type="InterPro" id="IPR006963">
    <property type="entry name" value="Mopterin_OxRdtase_4Fe-4S_dom"/>
</dbReference>
<dbReference type="GO" id="GO:0043546">
    <property type="term" value="F:molybdopterin cofactor binding"/>
    <property type="evidence" value="ECO:0007669"/>
    <property type="project" value="InterPro"/>
</dbReference>
<dbReference type="InterPro" id="IPR006657">
    <property type="entry name" value="MoPterin_dinucl-bd_dom"/>
</dbReference>
<reference evidence="10 11" key="1">
    <citation type="journal article" date="2016" name="Sci. Rep.">
        <title>Metabolic traits of an uncultured archaeal lineage -MSBL1- from brine pools of the Red Sea.</title>
        <authorList>
            <person name="Mwirichia R."/>
            <person name="Alam I."/>
            <person name="Rashid M."/>
            <person name="Vinu M."/>
            <person name="Ba-Alawi W."/>
            <person name="Anthony Kamau A."/>
            <person name="Kamanda Ngugi D."/>
            <person name="Goker M."/>
            <person name="Klenk H.P."/>
            <person name="Bajic V."/>
            <person name="Stingl U."/>
        </authorList>
    </citation>
    <scope>NUCLEOTIDE SEQUENCE [LARGE SCALE GENOMIC DNA]</scope>
    <source>
        <strain evidence="10">SCGC-AAA261O19</strain>
    </source>
</reference>
<evidence type="ECO:0000256" key="5">
    <source>
        <dbReference type="ARBA" id="ARBA00022729"/>
    </source>
</evidence>
<dbReference type="Gene3D" id="3.40.50.740">
    <property type="match status" value="2"/>
</dbReference>
<dbReference type="InterPro" id="IPR050612">
    <property type="entry name" value="Prok_Mopterin_Oxidored"/>
</dbReference>
<keyword evidence="7" id="KW-0408">Iron</keyword>
<dbReference type="SUPFAM" id="SSF50692">
    <property type="entry name" value="ADC-like"/>
    <property type="match status" value="1"/>
</dbReference>
<dbReference type="AlphaFoldDB" id="A0A133VEM1"/>
<gene>
    <name evidence="10" type="ORF">AKJ48_01135</name>
</gene>
<dbReference type="Gene3D" id="3.40.228.10">
    <property type="entry name" value="Dimethylsulfoxide Reductase, domain 2"/>
    <property type="match status" value="1"/>
</dbReference>
<dbReference type="Pfam" id="PF00384">
    <property type="entry name" value="Molybdopterin"/>
    <property type="match status" value="1"/>
</dbReference>
<dbReference type="InterPro" id="IPR009010">
    <property type="entry name" value="Asp_de-COase-like_dom_sf"/>
</dbReference>
<keyword evidence="6" id="KW-0560">Oxidoreductase</keyword>
<evidence type="ECO:0000256" key="6">
    <source>
        <dbReference type="ARBA" id="ARBA00023002"/>
    </source>
</evidence>
<dbReference type="GO" id="GO:0051539">
    <property type="term" value="F:4 iron, 4 sulfur cluster binding"/>
    <property type="evidence" value="ECO:0007669"/>
    <property type="project" value="UniProtKB-KW"/>
</dbReference>
<dbReference type="Pfam" id="PF01568">
    <property type="entry name" value="Molydop_binding"/>
    <property type="match status" value="1"/>
</dbReference>
<evidence type="ECO:0000313" key="11">
    <source>
        <dbReference type="Proteomes" id="UP000070076"/>
    </source>
</evidence>
<evidence type="ECO:0000256" key="7">
    <source>
        <dbReference type="ARBA" id="ARBA00023004"/>
    </source>
</evidence>
<evidence type="ECO:0000256" key="3">
    <source>
        <dbReference type="ARBA" id="ARBA00022505"/>
    </source>
</evidence>
<dbReference type="GO" id="GO:0046872">
    <property type="term" value="F:metal ion binding"/>
    <property type="evidence" value="ECO:0007669"/>
    <property type="project" value="UniProtKB-KW"/>
</dbReference>
<dbReference type="GO" id="GO:0016491">
    <property type="term" value="F:oxidoreductase activity"/>
    <property type="evidence" value="ECO:0007669"/>
    <property type="project" value="UniProtKB-KW"/>
</dbReference>
<dbReference type="InterPro" id="IPR006656">
    <property type="entry name" value="Mopterin_OxRdtase"/>
</dbReference>
<keyword evidence="3" id="KW-0500">Molybdenum</keyword>
<dbReference type="PROSITE" id="PS51669">
    <property type="entry name" value="4FE4S_MOW_BIS_MGD"/>
    <property type="match status" value="1"/>
</dbReference>
<dbReference type="SUPFAM" id="SSF53706">
    <property type="entry name" value="Formate dehydrogenase/DMSO reductase, domains 1-3"/>
    <property type="match status" value="1"/>
</dbReference>
<evidence type="ECO:0000259" key="9">
    <source>
        <dbReference type="PROSITE" id="PS51669"/>
    </source>
</evidence>
<dbReference type="EMBL" id="LHYB01000008">
    <property type="protein sequence ID" value="KXB04881.1"/>
    <property type="molecule type" value="Genomic_DNA"/>
</dbReference>
<dbReference type="Gene3D" id="2.20.25.90">
    <property type="entry name" value="ADC-like domains"/>
    <property type="match status" value="1"/>
</dbReference>
<comment type="caution">
    <text evidence="10">The sequence shown here is derived from an EMBL/GenBank/DDBJ whole genome shotgun (WGS) entry which is preliminary data.</text>
</comment>
<proteinExistence type="inferred from homology"/>
<sequence length="905" mass="102787">MTKMEIPTYCYQCPNGPDPIKVIVHDGVPTKIEPNFDAESIHPAGGKICVKAYGLIDKIYNPDRVKTPLLRQNPKKGEDEDPQWKEISWDEAFDILGEKLKKLRGEGLIDENGYPKVAITLGGGGTPEGHYGTLPCFLASIGAPVDLTIGTGQGVSCYHSEHVYNEFWHRAFIVVPDLPQTRYLLAFGSNTNASEGVGIYNHAEAREKGMERIQVEPHLSVTGANSDRWIPIKPRTDSIFLYTMIHTILHEMEWREVCDVKFLKEMTNSPYLIGPNGYYLRDSETKEPLIWDSEEEKAKPHDDLSIKDYSLEGEYTVKGVEFGPDDKVWEHEKAKCHPAFQLLINHVADHAPEKAEEICDVPAETIRGITSEFIENANVGATVEVEGEKLPYRPVAITLGKSVNNGWGGYQATWARTVLLTLVGALEVPGGGIGADTRLNLPYHDKWRSVQPGSDGFMHQFLNPTDKDSWPPDTMYRGPYTALTPLIGNQGWASGVAPFTLAWKFMSDPPKNWPAPSPPKVWMVYRANPVRTQWDRDLVEDVVGEFPFMVHFTYVLDETSWYSDLILPDHTDLEGTQLRMVAPHHWTAPWDYYGFLLKQPVIKPIHDTRETTDIFTEIADRAGFLDDYNHRVNRGTGIGISLKGDDYDYRLEKDEKYQADEIWDRICKAATRTLSGGEEEEDLTKLKEKGFFVTRFPKLRHYLHPIMKKWGLRYELPYGEKIKKVGKELEKRLHEREIDWWDRQLEEYQALPNVEDFSGRWNKFYAGIGENPDEFDFWLIATRSMQFAFTANTSLHLMYEAAEDVLDFGGVVMNHKIAKEKGIEHGDTVMVESPFKKKKATALLREGIRPDTAVIQGQFDQDIAPVAEDISVPNVKDFTKLDTELLDEGGSGVDLSKVKIYKVEE</sequence>
<evidence type="ECO:0000256" key="1">
    <source>
        <dbReference type="ARBA" id="ARBA00010312"/>
    </source>
</evidence>
<keyword evidence="4" id="KW-0479">Metal-binding</keyword>
<accession>A0A133VEM1</accession>
<comment type="similarity">
    <text evidence="1">Belongs to the prokaryotic molybdopterin-containing oxidoreductase family.</text>
</comment>
<dbReference type="PATRIC" id="fig|1698277.3.peg.786"/>
<keyword evidence="8" id="KW-0411">Iron-sulfur</keyword>
<feature type="domain" description="4Fe-4S Mo/W bis-MGD-type" evidence="9">
    <location>
        <begin position="3"/>
        <end position="63"/>
    </location>
</feature>
<keyword evidence="5" id="KW-0732">Signal</keyword>
<protein>
    <recommendedName>
        <fullName evidence="9">4Fe-4S Mo/W bis-MGD-type domain-containing protein</fullName>
    </recommendedName>
</protein>
<organism evidence="10 11">
    <name type="scientific">candidate division MSBL1 archaeon SCGC-AAA261O19</name>
    <dbReference type="NCBI Taxonomy" id="1698277"/>
    <lineage>
        <taxon>Archaea</taxon>
        <taxon>Methanobacteriati</taxon>
        <taxon>Methanobacteriota</taxon>
        <taxon>candidate division MSBL1</taxon>
    </lineage>
</organism>
<evidence type="ECO:0000256" key="8">
    <source>
        <dbReference type="ARBA" id="ARBA00023014"/>
    </source>
</evidence>
<evidence type="ECO:0000256" key="2">
    <source>
        <dbReference type="ARBA" id="ARBA00022485"/>
    </source>
</evidence>
<keyword evidence="2" id="KW-0004">4Fe-4S</keyword>